<dbReference type="PANTHER" id="PTHR12993">
    <property type="entry name" value="N-ACETYLGLUCOSAMINYL-PHOSPHATIDYLINOSITOL DE-N-ACETYLASE-RELATED"/>
    <property type="match status" value="1"/>
</dbReference>
<keyword evidence="1" id="KW-0862">Zinc</keyword>
<dbReference type="InterPro" id="IPR024078">
    <property type="entry name" value="LmbE-like_dom_sf"/>
</dbReference>
<feature type="non-terminal residue" evidence="2">
    <location>
        <position position="199"/>
    </location>
</feature>
<dbReference type="PANTHER" id="PTHR12993:SF28">
    <property type="entry name" value="LMBE FAMILY PROTEIN"/>
    <property type="match status" value="1"/>
</dbReference>
<protein>
    <submittedName>
        <fullName evidence="2">PIG-L family deacetylase</fullName>
    </submittedName>
</protein>
<sequence>MEHLPHFDDSSLSRVLCVAAHPDDLEYGASAAVARWTAAGVSVSYLLLTAGEAGMRSHPPEEAGPLRAQEQRLACAEVGVEDLVILDLPDGLLEADHTTRRHIARRIRAVQPDLVLTQPWELEVGWGLNHVDHRAAGLAVVDAIRDADNPWIFTELLREENLQPWSTNWLMVAGAEPDHLIDVSGTPLRQAISSLSAHA</sequence>
<dbReference type="Proteomes" id="UP000824151">
    <property type="component" value="Unassembled WGS sequence"/>
</dbReference>
<dbReference type="GO" id="GO:0016137">
    <property type="term" value="P:glycoside metabolic process"/>
    <property type="evidence" value="ECO:0007669"/>
    <property type="project" value="UniProtKB-ARBA"/>
</dbReference>
<dbReference type="Pfam" id="PF02585">
    <property type="entry name" value="PIG-L"/>
    <property type="match status" value="1"/>
</dbReference>
<reference evidence="2" key="1">
    <citation type="journal article" date="2021" name="PeerJ">
        <title>Extensive microbial diversity within the chicken gut microbiome revealed by metagenomics and culture.</title>
        <authorList>
            <person name="Gilroy R."/>
            <person name="Ravi A."/>
            <person name="Getino M."/>
            <person name="Pursley I."/>
            <person name="Horton D.L."/>
            <person name="Alikhan N.F."/>
            <person name="Baker D."/>
            <person name="Gharbi K."/>
            <person name="Hall N."/>
            <person name="Watson M."/>
            <person name="Adriaenssens E.M."/>
            <person name="Foster-Nyarko E."/>
            <person name="Jarju S."/>
            <person name="Secka A."/>
            <person name="Antonio M."/>
            <person name="Oren A."/>
            <person name="Chaudhuri R.R."/>
            <person name="La Ragione R."/>
            <person name="Hildebrand F."/>
            <person name="Pallen M.J."/>
        </authorList>
    </citation>
    <scope>NUCLEOTIDE SEQUENCE</scope>
    <source>
        <strain evidence="2">ChiHejej3B27-3195</strain>
    </source>
</reference>
<dbReference type="SUPFAM" id="SSF102588">
    <property type="entry name" value="LmbE-like"/>
    <property type="match status" value="1"/>
</dbReference>
<evidence type="ECO:0000313" key="3">
    <source>
        <dbReference type="Proteomes" id="UP000824151"/>
    </source>
</evidence>
<reference evidence="2" key="2">
    <citation type="submission" date="2021-04" db="EMBL/GenBank/DDBJ databases">
        <authorList>
            <person name="Gilroy R."/>
        </authorList>
    </citation>
    <scope>NUCLEOTIDE SEQUENCE</scope>
    <source>
        <strain evidence="2">ChiHejej3B27-3195</strain>
    </source>
</reference>
<organism evidence="2 3">
    <name type="scientific">Candidatus Nesterenkonia stercoripullorum</name>
    <dbReference type="NCBI Taxonomy" id="2838701"/>
    <lineage>
        <taxon>Bacteria</taxon>
        <taxon>Bacillati</taxon>
        <taxon>Actinomycetota</taxon>
        <taxon>Actinomycetes</taxon>
        <taxon>Micrococcales</taxon>
        <taxon>Micrococcaceae</taxon>
        <taxon>Nesterenkonia</taxon>
    </lineage>
</organism>
<name>A0A9D2A6X7_9MICC</name>
<dbReference type="EMBL" id="DXGD01000270">
    <property type="protein sequence ID" value="HIW99932.1"/>
    <property type="molecule type" value="Genomic_DNA"/>
</dbReference>
<proteinExistence type="predicted"/>
<dbReference type="GO" id="GO:0016811">
    <property type="term" value="F:hydrolase activity, acting on carbon-nitrogen (but not peptide) bonds, in linear amides"/>
    <property type="evidence" value="ECO:0007669"/>
    <property type="project" value="TreeGrafter"/>
</dbReference>
<evidence type="ECO:0000256" key="1">
    <source>
        <dbReference type="ARBA" id="ARBA00022833"/>
    </source>
</evidence>
<gene>
    <name evidence="2" type="ORF">H9871_07285</name>
</gene>
<comment type="caution">
    <text evidence="2">The sequence shown here is derived from an EMBL/GenBank/DDBJ whole genome shotgun (WGS) entry which is preliminary data.</text>
</comment>
<dbReference type="Gene3D" id="3.40.50.10320">
    <property type="entry name" value="LmbE-like"/>
    <property type="match status" value="1"/>
</dbReference>
<evidence type="ECO:0000313" key="2">
    <source>
        <dbReference type="EMBL" id="HIW99932.1"/>
    </source>
</evidence>
<accession>A0A9D2A6X7</accession>
<dbReference type="InterPro" id="IPR003737">
    <property type="entry name" value="GlcNAc_PI_deacetylase-related"/>
</dbReference>
<dbReference type="AlphaFoldDB" id="A0A9D2A6X7"/>